<dbReference type="AlphaFoldDB" id="A0A543NJL6"/>
<evidence type="ECO:0000256" key="2">
    <source>
        <dbReference type="SAM" id="Phobius"/>
    </source>
</evidence>
<evidence type="ECO:0000256" key="1">
    <source>
        <dbReference type="SAM" id="MobiDB-lite"/>
    </source>
</evidence>
<feature type="compositionally biased region" description="Basic and acidic residues" evidence="1">
    <location>
        <begin position="117"/>
        <end position="130"/>
    </location>
</feature>
<feature type="region of interest" description="Disordered" evidence="1">
    <location>
        <begin position="90"/>
        <end position="130"/>
    </location>
</feature>
<feature type="transmembrane region" description="Helical" evidence="2">
    <location>
        <begin position="41"/>
        <end position="60"/>
    </location>
</feature>
<reference evidence="3 4" key="1">
    <citation type="submission" date="2019-06" db="EMBL/GenBank/DDBJ databases">
        <title>Sequencing the genomes of 1000 actinobacteria strains.</title>
        <authorList>
            <person name="Klenk H.-P."/>
        </authorList>
    </citation>
    <scope>NUCLEOTIDE SEQUENCE [LARGE SCALE GENOMIC DNA]</scope>
    <source>
        <strain evidence="3 4">DSM 45015</strain>
    </source>
</reference>
<dbReference type="RefSeq" id="WP_141923563.1">
    <property type="nucleotide sequence ID" value="NZ_VFQC01000001.1"/>
</dbReference>
<keyword evidence="4" id="KW-1185">Reference proteome</keyword>
<organism evidence="3 4">
    <name type="scientific">Haloactinospora alba</name>
    <dbReference type="NCBI Taxonomy" id="405555"/>
    <lineage>
        <taxon>Bacteria</taxon>
        <taxon>Bacillati</taxon>
        <taxon>Actinomycetota</taxon>
        <taxon>Actinomycetes</taxon>
        <taxon>Streptosporangiales</taxon>
        <taxon>Nocardiopsidaceae</taxon>
        <taxon>Haloactinospora</taxon>
    </lineage>
</organism>
<dbReference type="InterPro" id="IPR021401">
    <property type="entry name" value="DUF3040"/>
</dbReference>
<dbReference type="Proteomes" id="UP000317422">
    <property type="component" value="Unassembled WGS sequence"/>
</dbReference>
<gene>
    <name evidence="3" type="ORF">FHX37_1919</name>
</gene>
<evidence type="ECO:0000313" key="4">
    <source>
        <dbReference type="Proteomes" id="UP000317422"/>
    </source>
</evidence>
<proteinExistence type="predicted"/>
<accession>A0A543NJL6</accession>
<keyword evidence="2" id="KW-1133">Transmembrane helix</keyword>
<name>A0A543NJL6_9ACTN</name>
<keyword evidence="2" id="KW-0472">Membrane</keyword>
<evidence type="ECO:0000313" key="3">
    <source>
        <dbReference type="EMBL" id="TQN31994.1"/>
    </source>
</evidence>
<protein>
    <submittedName>
        <fullName evidence="3">DUF3040 family protein</fullName>
    </submittedName>
</protein>
<comment type="caution">
    <text evidence="3">The sequence shown here is derived from an EMBL/GenBank/DDBJ whole genome shotgun (WGS) entry which is preliminary data.</text>
</comment>
<dbReference type="OrthoDB" id="5244024at2"/>
<keyword evidence="2" id="KW-0812">Transmembrane</keyword>
<dbReference type="Pfam" id="PF11239">
    <property type="entry name" value="DUF3040"/>
    <property type="match status" value="1"/>
</dbReference>
<sequence>MPLSEHEQRMLDQIEQALYAEDPKFANTVRQTTPAVHYKRWIVKASIGFALGIILLMAGVFLQQPVVSIIGFVAMLACALWGMSGWRRAAGGGGTEKTAAASRPKQRRQQRPGMMQRFEERWRRRQEGDQ</sequence>
<feature type="transmembrane region" description="Helical" evidence="2">
    <location>
        <begin position="66"/>
        <end position="83"/>
    </location>
</feature>
<dbReference type="EMBL" id="VFQC01000001">
    <property type="protein sequence ID" value="TQN31994.1"/>
    <property type="molecule type" value="Genomic_DNA"/>
</dbReference>